<gene>
    <name evidence="1" type="ORF">J2Z81_002671</name>
</gene>
<keyword evidence="2" id="KW-1185">Reference proteome</keyword>
<proteinExistence type="predicted"/>
<protein>
    <submittedName>
        <fullName evidence="1">Uncharacterized protein</fullName>
    </submittedName>
</protein>
<accession>A0ABS4SB02</accession>
<dbReference type="Proteomes" id="UP001519294">
    <property type="component" value="Unassembled WGS sequence"/>
</dbReference>
<evidence type="ECO:0000313" key="2">
    <source>
        <dbReference type="Proteomes" id="UP001519294"/>
    </source>
</evidence>
<comment type="caution">
    <text evidence="1">The sequence shown here is derived from an EMBL/GenBank/DDBJ whole genome shotgun (WGS) entry which is preliminary data.</text>
</comment>
<name>A0ABS4SB02_9BACI</name>
<dbReference type="RefSeq" id="WP_156947722.1">
    <property type="nucleotide sequence ID" value="NZ_JAGIKX010000032.1"/>
</dbReference>
<sequence>MSRTGEVVIITHENQLHVQRELTGNYGHIKSLTVVNDSNEGYLESKLPQKMLSMKKLLEL</sequence>
<dbReference type="EMBL" id="JAGIKX010000032">
    <property type="protein sequence ID" value="MBP2258687.1"/>
    <property type="molecule type" value="Genomic_DNA"/>
</dbReference>
<organism evidence="1 2">
    <name type="scientific">Virgibacillus alimentarius</name>
    <dbReference type="NCBI Taxonomy" id="698769"/>
    <lineage>
        <taxon>Bacteria</taxon>
        <taxon>Bacillati</taxon>
        <taxon>Bacillota</taxon>
        <taxon>Bacilli</taxon>
        <taxon>Bacillales</taxon>
        <taxon>Bacillaceae</taxon>
        <taxon>Virgibacillus</taxon>
    </lineage>
</organism>
<evidence type="ECO:0000313" key="1">
    <source>
        <dbReference type="EMBL" id="MBP2258687.1"/>
    </source>
</evidence>
<reference evidence="1 2" key="1">
    <citation type="submission" date="2021-03" db="EMBL/GenBank/DDBJ databases">
        <title>Genomic Encyclopedia of Type Strains, Phase IV (KMG-IV): sequencing the most valuable type-strain genomes for metagenomic binning, comparative biology and taxonomic classification.</title>
        <authorList>
            <person name="Goeker M."/>
        </authorList>
    </citation>
    <scope>NUCLEOTIDE SEQUENCE [LARGE SCALE GENOMIC DNA]</scope>
    <source>
        <strain evidence="1 2">DSM 25790</strain>
    </source>
</reference>